<evidence type="ECO:0000313" key="2">
    <source>
        <dbReference type="EMBL" id="OAA44258.1"/>
    </source>
</evidence>
<dbReference type="PANTHER" id="PTHR45982">
    <property type="entry name" value="REGULATOR OF CHROMOSOME CONDENSATION"/>
    <property type="match status" value="1"/>
</dbReference>
<dbReference type="OMA" id="TTDGCIY"/>
<dbReference type="STRING" id="1081105.A0A162JH60"/>
<sequence>MDMYAAGFNAWNQLCFVPQPRNIHEPEDLSRFTKVLSGDHFERPRATLYYTLVRGRAGYYSAGIGVQTANVEDLRRTYETCRANNGLSLTFGPPPSSAEDTDDRLITNQHVLTRHPCHSDSESISKPTSWPCNSSVREVAAFDSGFIILYQNGHVATMGDPRYQDCLAREVTSDGQADEPGLVPDLIDLGEPIKHVTAGGYCLAALTESGSIYAWGRRSLGQTQNGHSAFTELCEIPNYLAVDDDKDIHDMALGDSHAIALTTDGAVYVIGCNNNGQLGLGQDVYRDAKTWTKVQLDIASDCRVVGVAAGPRSSFILTRRT</sequence>
<organism evidence="2 3">
    <name type="scientific">Metarhizium rileyi (strain RCEF 4871)</name>
    <name type="common">Nomuraea rileyi</name>
    <dbReference type="NCBI Taxonomy" id="1649241"/>
    <lineage>
        <taxon>Eukaryota</taxon>
        <taxon>Fungi</taxon>
        <taxon>Dikarya</taxon>
        <taxon>Ascomycota</taxon>
        <taxon>Pezizomycotina</taxon>
        <taxon>Sordariomycetes</taxon>
        <taxon>Hypocreomycetidae</taxon>
        <taxon>Hypocreales</taxon>
        <taxon>Clavicipitaceae</taxon>
        <taxon>Metarhizium</taxon>
    </lineage>
</organism>
<dbReference type="PANTHER" id="PTHR45982:SF1">
    <property type="entry name" value="REGULATOR OF CHROMOSOME CONDENSATION"/>
    <property type="match status" value="1"/>
</dbReference>
<accession>A0A162JH60</accession>
<dbReference type="AlphaFoldDB" id="A0A162JH60"/>
<dbReference type="InterPro" id="IPR000408">
    <property type="entry name" value="Reg_chr_condens"/>
</dbReference>
<dbReference type="Proteomes" id="UP000243498">
    <property type="component" value="Unassembled WGS sequence"/>
</dbReference>
<gene>
    <name evidence="2" type="ORF">NOR_03986</name>
</gene>
<dbReference type="OrthoDB" id="5370059at2759"/>
<dbReference type="PROSITE" id="PS50012">
    <property type="entry name" value="RCC1_3"/>
    <property type="match status" value="2"/>
</dbReference>
<proteinExistence type="predicted"/>
<feature type="repeat" description="RCC1" evidence="1">
    <location>
        <begin position="210"/>
        <end position="264"/>
    </location>
</feature>
<dbReference type="EMBL" id="AZHC01000010">
    <property type="protein sequence ID" value="OAA44258.1"/>
    <property type="molecule type" value="Genomic_DNA"/>
</dbReference>
<dbReference type="Pfam" id="PF13540">
    <property type="entry name" value="RCC1_2"/>
    <property type="match status" value="1"/>
</dbReference>
<reference evidence="2 3" key="1">
    <citation type="journal article" date="2016" name="Genome Biol. Evol.">
        <title>Divergent and convergent evolution of fungal pathogenicity.</title>
        <authorList>
            <person name="Shang Y."/>
            <person name="Xiao G."/>
            <person name="Zheng P."/>
            <person name="Cen K."/>
            <person name="Zhan S."/>
            <person name="Wang C."/>
        </authorList>
    </citation>
    <scope>NUCLEOTIDE SEQUENCE [LARGE SCALE GENOMIC DNA]</scope>
    <source>
        <strain evidence="2 3">RCEF 4871</strain>
    </source>
</reference>
<dbReference type="InterPro" id="IPR051553">
    <property type="entry name" value="Ran_GTPase-activating"/>
</dbReference>
<name>A0A162JH60_METRR</name>
<keyword evidence="3" id="KW-1185">Reference proteome</keyword>
<evidence type="ECO:0000313" key="3">
    <source>
        <dbReference type="Proteomes" id="UP000243498"/>
    </source>
</evidence>
<dbReference type="InterPro" id="IPR009091">
    <property type="entry name" value="RCC1/BLIP-II"/>
</dbReference>
<dbReference type="Gene3D" id="2.130.10.30">
    <property type="entry name" value="Regulator of chromosome condensation 1/beta-lactamase-inhibitor protein II"/>
    <property type="match status" value="1"/>
</dbReference>
<dbReference type="SUPFAM" id="SSF50985">
    <property type="entry name" value="RCC1/BLIP-II"/>
    <property type="match status" value="1"/>
</dbReference>
<protein>
    <submittedName>
        <fullName evidence="2">Regulator of chromosome condensation/beta-lactamase-inhibitor protein II</fullName>
    </submittedName>
</protein>
<comment type="caution">
    <text evidence="2">The sequence shown here is derived from an EMBL/GenBank/DDBJ whole genome shotgun (WGS) entry which is preliminary data.</text>
</comment>
<feature type="repeat" description="RCC1" evidence="1">
    <location>
        <begin position="265"/>
        <end position="320"/>
    </location>
</feature>
<evidence type="ECO:0000256" key="1">
    <source>
        <dbReference type="PROSITE-ProRule" id="PRU00235"/>
    </source>
</evidence>